<sequence>MCCARFVTIRGIGLCRYCTSRFHPLTYLFFWGGFFLEREKKKAYYWCMCTYSAVQYSADKQTVRLVFLVIARFFFLIYLLS</sequence>
<evidence type="ECO:0000313" key="3">
    <source>
        <dbReference type="Proteomes" id="UP001152607"/>
    </source>
</evidence>
<protein>
    <submittedName>
        <fullName evidence="2">Uncharacterized protein</fullName>
    </submittedName>
</protein>
<name>A0A9W4XP15_9PLEO</name>
<proteinExistence type="predicted"/>
<reference evidence="2" key="1">
    <citation type="submission" date="2023-01" db="EMBL/GenBank/DDBJ databases">
        <authorList>
            <person name="Van Ghelder C."/>
            <person name="Rancurel C."/>
        </authorList>
    </citation>
    <scope>NUCLEOTIDE SEQUENCE</scope>
    <source>
        <strain evidence="2">CNCM I-4278</strain>
    </source>
</reference>
<dbReference type="EMBL" id="CAOQHR010000008">
    <property type="protein sequence ID" value="CAI6339034.1"/>
    <property type="molecule type" value="Genomic_DNA"/>
</dbReference>
<evidence type="ECO:0000313" key="2">
    <source>
        <dbReference type="EMBL" id="CAI6339034.1"/>
    </source>
</evidence>
<dbReference type="Proteomes" id="UP001152607">
    <property type="component" value="Unassembled WGS sequence"/>
</dbReference>
<evidence type="ECO:0000256" key="1">
    <source>
        <dbReference type="SAM" id="Phobius"/>
    </source>
</evidence>
<keyword evidence="3" id="KW-1185">Reference proteome</keyword>
<organism evidence="2 3">
    <name type="scientific">Periconia digitata</name>
    <dbReference type="NCBI Taxonomy" id="1303443"/>
    <lineage>
        <taxon>Eukaryota</taxon>
        <taxon>Fungi</taxon>
        <taxon>Dikarya</taxon>
        <taxon>Ascomycota</taxon>
        <taxon>Pezizomycotina</taxon>
        <taxon>Dothideomycetes</taxon>
        <taxon>Pleosporomycetidae</taxon>
        <taxon>Pleosporales</taxon>
        <taxon>Massarineae</taxon>
        <taxon>Periconiaceae</taxon>
        <taxon>Periconia</taxon>
    </lineage>
</organism>
<dbReference type="AlphaFoldDB" id="A0A9W4XP15"/>
<keyword evidence="1" id="KW-0812">Transmembrane</keyword>
<keyword evidence="1" id="KW-1133">Transmembrane helix</keyword>
<accession>A0A9W4XP15</accession>
<gene>
    <name evidence="2" type="ORF">PDIGIT_LOCUS12173</name>
</gene>
<comment type="caution">
    <text evidence="2">The sequence shown here is derived from an EMBL/GenBank/DDBJ whole genome shotgun (WGS) entry which is preliminary data.</text>
</comment>
<keyword evidence="1" id="KW-0472">Membrane</keyword>
<feature type="transmembrane region" description="Helical" evidence="1">
    <location>
        <begin position="62"/>
        <end position="80"/>
    </location>
</feature>